<reference evidence="2 3" key="1">
    <citation type="submission" date="2019-03" db="EMBL/GenBank/DDBJ databases">
        <title>Bradyrhizobium diversity isolated from nodules of Chamaecrista fasciculata.</title>
        <authorList>
            <person name="Klepa M.S."/>
            <person name="Urquiaga M.O."/>
            <person name="Hungria M."/>
            <person name="Delamuta J.R."/>
        </authorList>
    </citation>
    <scope>NUCLEOTIDE SEQUENCE [LARGE SCALE GENOMIC DNA]</scope>
    <source>
        <strain evidence="2 3">CNPSo 3448</strain>
    </source>
</reference>
<dbReference type="InterPro" id="IPR001041">
    <property type="entry name" value="2Fe-2S_ferredoxin-type"/>
</dbReference>
<evidence type="ECO:0000259" key="1">
    <source>
        <dbReference type="Pfam" id="PF00111"/>
    </source>
</evidence>
<dbReference type="Proteomes" id="UP000297966">
    <property type="component" value="Unassembled WGS sequence"/>
</dbReference>
<evidence type="ECO:0000313" key="3">
    <source>
        <dbReference type="Proteomes" id="UP000297966"/>
    </source>
</evidence>
<dbReference type="InterPro" id="IPR036010">
    <property type="entry name" value="2Fe-2S_ferredoxin-like_sf"/>
</dbReference>
<dbReference type="SUPFAM" id="SSF54292">
    <property type="entry name" value="2Fe-2S ferredoxin-like"/>
    <property type="match status" value="1"/>
</dbReference>
<dbReference type="EMBL" id="SPQT01000001">
    <property type="protein sequence ID" value="TFV51190.1"/>
    <property type="molecule type" value="Genomic_DNA"/>
</dbReference>
<keyword evidence="3" id="KW-1185">Reference proteome</keyword>
<name>A0A4Y9M7R5_9BRAD</name>
<dbReference type="OrthoDB" id="9806195at2"/>
<dbReference type="InterPro" id="IPR012675">
    <property type="entry name" value="Beta-grasp_dom_sf"/>
</dbReference>
<dbReference type="GO" id="GO:0051536">
    <property type="term" value="F:iron-sulfur cluster binding"/>
    <property type="evidence" value="ECO:0007669"/>
    <property type="project" value="InterPro"/>
</dbReference>
<comment type="caution">
    <text evidence="2">The sequence shown here is derived from an EMBL/GenBank/DDBJ whole genome shotgun (WGS) entry which is preliminary data.</text>
</comment>
<dbReference type="CDD" id="cd00207">
    <property type="entry name" value="fer2"/>
    <property type="match status" value="1"/>
</dbReference>
<dbReference type="AlphaFoldDB" id="A0A4Y9M7R5"/>
<proteinExistence type="predicted"/>
<dbReference type="Pfam" id="PF00111">
    <property type="entry name" value="Fer2"/>
    <property type="match status" value="1"/>
</dbReference>
<evidence type="ECO:0000313" key="2">
    <source>
        <dbReference type="EMBL" id="TFV51190.1"/>
    </source>
</evidence>
<accession>A0A4Y9M7R5</accession>
<organism evidence="2 3">
    <name type="scientific">Bradyrhizobium niftali</name>
    <dbReference type="NCBI Taxonomy" id="2560055"/>
    <lineage>
        <taxon>Bacteria</taxon>
        <taxon>Pseudomonadati</taxon>
        <taxon>Pseudomonadota</taxon>
        <taxon>Alphaproteobacteria</taxon>
        <taxon>Hyphomicrobiales</taxon>
        <taxon>Nitrobacteraceae</taxon>
        <taxon>Bradyrhizobium</taxon>
    </lineage>
</organism>
<sequence>MWRACIRDLQGTFPFARAIRARRPRAAPDSFRSLGRTLTWSPQVPLISIHARAEGVGLALPSGCRVGQCESCSVPIKTGEVRHFVDCADLDGGIA</sequence>
<feature type="domain" description="2Fe-2S ferredoxin-type" evidence="1">
    <location>
        <begin position="48"/>
        <end position="83"/>
    </location>
</feature>
<dbReference type="Gene3D" id="3.10.20.30">
    <property type="match status" value="1"/>
</dbReference>
<protein>
    <submittedName>
        <fullName evidence="2">2Fe-2S iron-sulfur cluster binding domain-containing protein</fullName>
    </submittedName>
</protein>
<gene>
    <name evidence="2" type="ORF">E4K65_03635</name>
</gene>